<dbReference type="InParanoid" id="A0A162TPS0"/>
<evidence type="ECO:0000313" key="2">
    <source>
        <dbReference type="EMBL" id="OAD68823.1"/>
    </source>
</evidence>
<reference evidence="3" key="1">
    <citation type="submission" date="2015-06" db="EMBL/GenBank/DDBJ databases">
        <title>Expansion of signal transduction pathways in fungi by whole-genome duplication.</title>
        <authorList>
            <consortium name="DOE Joint Genome Institute"/>
            <person name="Corrochano L.M."/>
            <person name="Kuo A."/>
            <person name="Marcet-Houben M."/>
            <person name="Polaino S."/>
            <person name="Salamov A."/>
            <person name="Villalobos J.M."/>
            <person name="Alvarez M.I."/>
            <person name="Avalos J."/>
            <person name="Benito E.P."/>
            <person name="Benoit I."/>
            <person name="Burger G."/>
            <person name="Camino L.P."/>
            <person name="Canovas D."/>
            <person name="Cerda-Olmedo E."/>
            <person name="Cheng J.-F."/>
            <person name="Dominguez A."/>
            <person name="Elias M."/>
            <person name="Eslava A.P."/>
            <person name="Glaser F."/>
            <person name="Grimwood J."/>
            <person name="Gutierrez G."/>
            <person name="Heitman J."/>
            <person name="Henrissat B."/>
            <person name="Iturriaga E.A."/>
            <person name="Lang B.F."/>
            <person name="Lavin J.L."/>
            <person name="Lee S."/>
            <person name="Li W."/>
            <person name="Lindquist E."/>
            <person name="Lopez-Garcia S."/>
            <person name="Luque E.M."/>
            <person name="Marcos A.T."/>
            <person name="Martin J."/>
            <person name="McCluskey K."/>
            <person name="Medina H.R."/>
            <person name="Miralles-Duran A."/>
            <person name="Miyazaki A."/>
            <person name="Munoz-Torres E."/>
            <person name="Oguiza J.A."/>
            <person name="Ohm R."/>
            <person name="Olmedo M."/>
            <person name="Orejas M."/>
            <person name="Ortiz-Castellanos L."/>
            <person name="Pisabarro A.G."/>
            <person name="Rodriguez-Romero J."/>
            <person name="Ruiz-Herrera J."/>
            <person name="Ruiz-Vazquez R."/>
            <person name="Sanz C."/>
            <person name="Schackwitz W."/>
            <person name="Schmutz J."/>
            <person name="Shahriari M."/>
            <person name="Shelest E."/>
            <person name="Silva-Franco F."/>
            <person name="Soanes D."/>
            <person name="Syed K."/>
            <person name="Tagua V.G."/>
            <person name="Talbot N.J."/>
            <person name="Thon M."/>
            <person name="De vries R.P."/>
            <person name="Wiebenga A."/>
            <person name="Yadav J.S."/>
            <person name="Braun E.L."/>
            <person name="Baker S."/>
            <person name="Garre V."/>
            <person name="Horwitz B."/>
            <person name="Torres-Martinez S."/>
            <person name="Idnurm A."/>
            <person name="Herrera-Estrella A."/>
            <person name="Gabaldon T."/>
            <person name="Grigoriev I.V."/>
        </authorList>
    </citation>
    <scope>NUCLEOTIDE SEQUENCE [LARGE SCALE GENOMIC DNA]</scope>
    <source>
        <strain evidence="3">NRRL 1555(-)</strain>
    </source>
</reference>
<keyword evidence="3" id="KW-1185">Reference proteome</keyword>
<evidence type="ECO:0000256" key="1">
    <source>
        <dbReference type="SAM" id="Phobius"/>
    </source>
</evidence>
<protein>
    <submittedName>
        <fullName evidence="2">Uncharacterized protein</fullName>
    </submittedName>
</protein>
<keyword evidence="1" id="KW-0472">Membrane</keyword>
<dbReference type="AlphaFoldDB" id="A0A162TPS0"/>
<dbReference type="GeneID" id="29002616"/>
<keyword evidence="1" id="KW-0812">Transmembrane</keyword>
<accession>A0A162TPS0</accession>
<dbReference type="VEuPathDB" id="FungiDB:PHYBLDRAFT_66929"/>
<feature type="transmembrane region" description="Helical" evidence="1">
    <location>
        <begin position="100"/>
        <end position="124"/>
    </location>
</feature>
<dbReference type="EMBL" id="KV440993">
    <property type="protein sequence ID" value="OAD68823.1"/>
    <property type="molecule type" value="Genomic_DNA"/>
</dbReference>
<keyword evidence="1" id="KW-1133">Transmembrane helix</keyword>
<organism evidence="2 3">
    <name type="scientific">Phycomyces blakesleeanus (strain ATCC 8743b / DSM 1359 / FGSC 10004 / NBRC 33097 / NRRL 1555)</name>
    <dbReference type="NCBI Taxonomy" id="763407"/>
    <lineage>
        <taxon>Eukaryota</taxon>
        <taxon>Fungi</taxon>
        <taxon>Fungi incertae sedis</taxon>
        <taxon>Mucoromycota</taxon>
        <taxon>Mucoromycotina</taxon>
        <taxon>Mucoromycetes</taxon>
        <taxon>Mucorales</taxon>
        <taxon>Phycomycetaceae</taxon>
        <taxon>Phycomyces</taxon>
    </lineage>
</organism>
<dbReference type="RefSeq" id="XP_018286863.1">
    <property type="nucleotide sequence ID" value="XM_018441710.1"/>
</dbReference>
<gene>
    <name evidence="2" type="ORF">PHYBLDRAFT_66929</name>
</gene>
<sequence length="148" mass="16728">MKDMVIIYIQNIFDIRISINTSCILSVPLSSLFTLARFYETHSSAHSDAPSSQQSSGLARMNIPLMNVPCLKNFHLMLPSLPCRDDITTLQIISWSAKKLFAFVKEIIISCFTINVLFLCPFVLGTSNKIFHPKYNKPAEQEVAEDIE</sequence>
<evidence type="ECO:0000313" key="3">
    <source>
        <dbReference type="Proteomes" id="UP000077315"/>
    </source>
</evidence>
<name>A0A162TPS0_PHYB8</name>
<proteinExistence type="predicted"/>
<dbReference type="Proteomes" id="UP000077315">
    <property type="component" value="Unassembled WGS sequence"/>
</dbReference>